<sequence length="342" mass="39105">MRTFIITSIFGFLLFSCSTNKSNEQTSSEPAIENSAVIGNKQSKFKGLSIDPELTGNLEEHRPFESRSELTIIPVESYKYDLDSDGQLDKIELFNFEEYANDPGDFQRIRIELANGKVLDEYNLGIRANNSMPTQNEISSDLISVVKMGNLTFLMTYGWYFASDPTELTVFDFSTGEPRRIFGQNFRTDELVLKDSIILTGYTRLEQAGDSKKPELYELRINDNKLELKISSTDKFSNEKIVFFHLSEQEFDSVANLPDYQGLYEVSSDFGFYVSKVMDSLKNSNVKAEITTERFIDVGNVELDKFEHYGYGAIFIKSDSTLIEVGIMTDMDYYKLISEFFN</sequence>
<proteinExistence type="predicted"/>
<protein>
    <recommendedName>
        <fullName evidence="3">Lipoprotein</fullName>
    </recommendedName>
</protein>
<dbReference type="Proteomes" id="UP000478505">
    <property type="component" value="Unassembled WGS sequence"/>
</dbReference>
<dbReference type="InterPro" id="IPR018247">
    <property type="entry name" value="EF_Hand_1_Ca_BS"/>
</dbReference>
<dbReference type="EMBL" id="JAAIKD010000010">
    <property type="protein sequence ID" value="NEV95032.1"/>
    <property type="molecule type" value="Genomic_DNA"/>
</dbReference>
<accession>A0A6B3R3P0</accession>
<dbReference type="RefSeq" id="WP_164005727.1">
    <property type="nucleotide sequence ID" value="NZ_JAAIKD010000010.1"/>
</dbReference>
<keyword evidence="2" id="KW-1185">Reference proteome</keyword>
<reference evidence="1 2" key="1">
    <citation type="submission" date="2020-02" db="EMBL/GenBank/DDBJ databases">
        <title>Flavobacteriaceae Psychroflexus bacterium YR1-1, complete genome.</title>
        <authorList>
            <person name="Li Y."/>
            <person name="Wu S."/>
        </authorList>
    </citation>
    <scope>NUCLEOTIDE SEQUENCE [LARGE SCALE GENOMIC DNA]</scope>
    <source>
        <strain evidence="1 2">YR1-1</strain>
    </source>
</reference>
<evidence type="ECO:0000313" key="2">
    <source>
        <dbReference type="Proteomes" id="UP000478505"/>
    </source>
</evidence>
<gene>
    <name evidence="1" type="ORF">G3567_12885</name>
</gene>
<name>A0A6B3R3P0_9FLAO</name>
<comment type="caution">
    <text evidence="1">The sequence shown here is derived from an EMBL/GenBank/DDBJ whole genome shotgun (WGS) entry which is preliminary data.</text>
</comment>
<dbReference type="PROSITE" id="PS00018">
    <property type="entry name" value="EF_HAND_1"/>
    <property type="match status" value="1"/>
</dbReference>
<evidence type="ECO:0000313" key="1">
    <source>
        <dbReference type="EMBL" id="NEV95032.1"/>
    </source>
</evidence>
<organism evidence="1 2">
    <name type="scientific">Psychroflexus aurantiacus</name>
    <dbReference type="NCBI Taxonomy" id="2709310"/>
    <lineage>
        <taxon>Bacteria</taxon>
        <taxon>Pseudomonadati</taxon>
        <taxon>Bacteroidota</taxon>
        <taxon>Flavobacteriia</taxon>
        <taxon>Flavobacteriales</taxon>
        <taxon>Flavobacteriaceae</taxon>
        <taxon>Psychroflexus</taxon>
    </lineage>
</organism>
<evidence type="ECO:0008006" key="3">
    <source>
        <dbReference type="Google" id="ProtNLM"/>
    </source>
</evidence>
<dbReference type="AlphaFoldDB" id="A0A6B3R3P0"/>
<dbReference type="PROSITE" id="PS51257">
    <property type="entry name" value="PROKAR_LIPOPROTEIN"/>
    <property type="match status" value="1"/>
</dbReference>